<accession>A0A345AXJ4</accession>
<dbReference type="Proteomes" id="UP000256007">
    <property type="component" value="Segment"/>
</dbReference>
<proteinExistence type="predicted"/>
<name>A0A345AXJ4_9CAUD</name>
<dbReference type="EMBL" id="MH536736">
    <property type="protein sequence ID" value="AXF41824.1"/>
    <property type="molecule type" value="Genomic_DNA"/>
</dbReference>
<protein>
    <submittedName>
        <fullName evidence="1">Uncharacterized protein</fullName>
    </submittedName>
</protein>
<reference evidence="1 2" key="1">
    <citation type="submission" date="2018-06" db="EMBL/GenBank/DDBJ databases">
        <title>Use of a 3D primary epithelial cell screening tool to investigate phage therapy in cystic fibrosis.</title>
        <authorList>
            <person name="Trend S."/>
            <person name="Chang B."/>
            <person name="O'Dea M."/>
            <person name="Stick S."/>
            <person name="Kikic A."/>
        </authorList>
    </citation>
    <scope>NUCLEOTIDE SEQUENCE [LARGE SCALE GENOMIC DNA]</scope>
</reference>
<evidence type="ECO:0000313" key="1">
    <source>
        <dbReference type="EMBL" id="AXF41824.1"/>
    </source>
</evidence>
<sequence>METLMSDKEQTANAHYWVTVSPTDLSSASAAQRLCETIQLNMTRGVAAYIKFYGSKGEALVTRVIPHQCELFVNDESGTSRRRTAMMIEYIRFKVPAGMSLVEHTKQPY</sequence>
<organism evidence="1 2">
    <name type="scientific">Pseudomonas phage E79</name>
    <dbReference type="NCBI Taxonomy" id="2282401"/>
    <lineage>
        <taxon>Viruses</taxon>
        <taxon>Duplodnaviria</taxon>
        <taxon>Heunggongvirae</taxon>
        <taxon>Uroviricota</taxon>
        <taxon>Caudoviricetes</taxon>
        <taxon>Lindbergviridae</taxon>
        <taxon>Pbunavirus</taxon>
        <taxon>Pbunavirus PB1</taxon>
    </lineage>
</organism>
<evidence type="ECO:0000313" key="2">
    <source>
        <dbReference type="Proteomes" id="UP000256007"/>
    </source>
</evidence>